<comment type="caution">
    <text evidence="8">The sequence shown here is derived from an EMBL/GenBank/DDBJ whole genome shotgun (WGS) entry which is preliminary data.</text>
</comment>
<feature type="transmembrane region" description="Helical" evidence="6">
    <location>
        <begin position="221"/>
        <end position="243"/>
    </location>
</feature>
<organism evidence="8 9">
    <name type="scientific">Ophiocordyceps polyrhachis-furcata BCC 54312</name>
    <dbReference type="NCBI Taxonomy" id="1330021"/>
    <lineage>
        <taxon>Eukaryota</taxon>
        <taxon>Fungi</taxon>
        <taxon>Dikarya</taxon>
        <taxon>Ascomycota</taxon>
        <taxon>Pezizomycotina</taxon>
        <taxon>Sordariomycetes</taxon>
        <taxon>Hypocreomycetidae</taxon>
        <taxon>Hypocreales</taxon>
        <taxon>Ophiocordycipitaceae</taxon>
        <taxon>Ophiocordyceps</taxon>
    </lineage>
</organism>
<feature type="domain" description="Major facilitator superfamily (MFS) profile" evidence="7">
    <location>
        <begin position="96"/>
        <end position="585"/>
    </location>
</feature>
<feature type="transmembrane region" description="Helical" evidence="6">
    <location>
        <begin position="162"/>
        <end position="181"/>
    </location>
</feature>
<evidence type="ECO:0000313" key="9">
    <source>
        <dbReference type="Proteomes" id="UP000253664"/>
    </source>
</evidence>
<dbReference type="InterPro" id="IPR036259">
    <property type="entry name" value="MFS_trans_sf"/>
</dbReference>
<dbReference type="Gene3D" id="1.20.1250.20">
    <property type="entry name" value="MFS general substrate transporter like domains"/>
    <property type="match status" value="1"/>
</dbReference>
<dbReference type="Pfam" id="PF07690">
    <property type="entry name" value="MFS_1"/>
    <property type="match status" value="1"/>
</dbReference>
<feature type="transmembrane region" description="Helical" evidence="6">
    <location>
        <begin position="187"/>
        <end position="209"/>
    </location>
</feature>
<keyword evidence="2 6" id="KW-0812">Transmembrane</keyword>
<keyword evidence="9" id="KW-1185">Reference proteome</keyword>
<keyword evidence="4 6" id="KW-0472">Membrane</keyword>
<gene>
    <name evidence="8" type="ORF">L249_5572</name>
</gene>
<sequence>MPSQDSVTHEVGREQPMKEPDGPELGTSFSSSSEECTQVATVDAQSPIIHLHLTFDTILPMARRPIPGCGDALPPCPDLHRLRRPLYWSAARKYAILASSCVAVFLAAYAAAAYSPAAAVGMKELGTTPLVILLGTSTFCLGFGLGPMVLAPASETWGRYPIFIASAAVFVGCQALTPVIRNVAGVLAARFFVGVGASVFSIIGNGVIVDLWEEKDRNTPMALFAGFTMAGYSAGPLVATVLVRVIDQQSLLWKWIFWHQACVDAAVMTAFLFLYRESREAVVLANRARLLNKWYEELEGLGSYGVWISSADKACSLSASESSLGEANDLFADNGTSLGRVQRVRWVVVERPSVRRVMTTSILRPFYLLVMDPIVLFFSLWIAFAWGVLYLSFSVPPLLHQKDPDRSICAYGAMVAASAVGAGASITQQKLFENPQWSKHRDNACFRHTDSRFWAYVRRRFPADAPEARLYTTCITALFLPLGLLGAFVLPKYMGYAEAIGIGFAIWGIFSIYLASLNFLADAYGAYASSALASQNFCRNLIGGGFTLLTRVMLTNLGRQWMGIILGCIAVVLSVTPWVLVLFGKRLRSRSKFATSLQR</sequence>
<accession>A0A367LGX3</accession>
<feature type="transmembrane region" description="Helical" evidence="6">
    <location>
        <begin position="255"/>
        <end position="275"/>
    </location>
</feature>
<dbReference type="OrthoDB" id="6770063at2759"/>
<dbReference type="Proteomes" id="UP000253664">
    <property type="component" value="Unassembled WGS sequence"/>
</dbReference>
<dbReference type="PANTHER" id="PTHR23502:SF134">
    <property type="entry name" value="MAJOR FACILITATOR SUPERFAMILY (MFS) PROFILE DOMAIN-CONTAINING PROTEIN-RELATED"/>
    <property type="match status" value="1"/>
</dbReference>
<feature type="transmembrane region" description="Helical" evidence="6">
    <location>
        <begin position="560"/>
        <end position="583"/>
    </location>
</feature>
<evidence type="ECO:0000256" key="3">
    <source>
        <dbReference type="ARBA" id="ARBA00022989"/>
    </source>
</evidence>
<dbReference type="InterPro" id="IPR020846">
    <property type="entry name" value="MFS_dom"/>
</dbReference>
<evidence type="ECO:0000313" key="8">
    <source>
        <dbReference type="EMBL" id="RCI13649.1"/>
    </source>
</evidence>
<name>A0A367LGX3_9HYPO</name>
<dbReference type="AlphaFoldDB" id="A0A367LGX3"/>
<feature type="transmembrane region" description="Helical" evidence="6">
    <location>
        <begin position="496"/>
        <end position="516"/>
    </location>
</feature>
<dbReference type="InterPro" id="IPR011701">
    <property type="entry name" value="MFS"/>
</dbReference>
<dbReference type="GO" id="GO:0005886">
    <property type="term" value="C:plasma membrane"/>
    <property type="evidence" value="ECO:0007669"/>
    <property type="project" value="TreeGrafter"/>
</dbReference>
<evidence type="ECO:0000256" key="5">
    <source>
        <dbReference type="SAM" id="MobiDB-lite"/>
    </source>
</evidence>
<evidence type="ECO:0000256" key="4">
    <source>
        <dbReference type="ARBA" id="ARBA00023136"/>
    </source>
</evidence>
<proteinExistence type="predicted"/>
<comment type="subcellular location">
    <subcellularLocation>
        <location evidence="1">Membrane</location>
        <topology evidence="1">Multi-pass membrane protein</topology>
    </subcellularLocation>
</comment>
<evidence type="ECO:0000259" key="7">
    <source>
        <dbReference type="PROSITE" id="PS50850"/>
    </source>
</evidence>
<dbReference type="STRING" id="1330021.A0A367LGX3"/>
<dbReference type="EMBL" id="LKCN02000006">
    <property type="protein sequence ID" value="RCI13649.1"/>
    <property type="molecule type" value="Genomic_DNA"/>
</dbReference>
<feature type="transmembrane region" description="Helical" evidence="6">
    <location>
        <begin position="468"/>
        <end position="490"/>
    </location>
</feature>
<reference evidence="8 9" key="1">
    <citation type="journal article" date="2015" name="BMC Genomics">
        <title>Insights from the genome of Ophiocordyceps polyrhachis-furcata to pathogenicity and host specificity in insect fungi.</title>
        <authorList>
            <person name="Wichadakul D."/>
            <person name="Kobmoo N."/>
            <person name="Ingsriswang S."/>
            <person name="Tangphatsornruang S."/>
            <person name="Chantasingh D."/>
            <person name="Luangsa-ard J.J."/>
            <person name="Eurwilaichitr L."/>
        </authorList>
    </citation>
    <scope>NUCLEOTIDE SEQUENCE [LARGE SCALE GENOMIC DNA]</scope>
    <source>
        <strain evidence="8 9">BCC 54312</strain>
    </source>
</reference>
<feature type="transmembrane region" description="Helical" evidence="6">
    <location>
        <begin position="129"/>
        <end position="150"/>
    </location>
</feature>
<feature type="compositionally biased region" description="Basic and acidic residues" evidence="5">
    <location>
        <begin position="7"/>
        <end position="21"/>
    </location>
</feature>
<dbReference type="SUPFAM" id="SSF103473">
    <property type="entry name" value="MFS general substrate transporter"/>
    <property type="match status" value="1"/>
</dbReference>
<dbReference type="PROSITE" id="PS50850">
    <property type="entry name" value="MFS"/>
    <property type="match status" value="1"/>
</dbReference>
<evidence type="ECO:0000256" key="2">
    <source>
        <dbReference type="ARBA" id="ARBA00022692"/>
    </source>
</evidence>
<keyword evidence="3 6" id="KW-1133">Transmembrane helix</keyword>
<feature type="region of interest" description="Disordered" evidence="5">
    <location>
        <begin position="1"/>
        <end position="32"/>
    </location>
</feature>
<feature type="transmembrane region" description="Helical" evidence="6">
    <location>
        <begin position="94"/>
        <end position="117"/>
    </location>
</feature>
<evidence type="ECO:0000256" key="1">
    <source>
        <dbReference type="ARBA" id="ARBA00004141"/>
    </source>
</evidence>
<feature type="transmembrane region" description="Helical" evidence="6">
    <location>
        <begin position="366"/>
        <end position="388"/>
    </location>
</feature>
<protein>
    <recommendedName>
        <fullName evidence="7">Major facilitator superfamily (MFS) profile domain-containing protein</fullName>
    </recommendedName>
</protein>
<dbReference type="GO" id="GO:0022857">
    <property type="term" value="F:transmembrane transporter activity"/>
    <property type="evidence" value="ECO:0007669"/>
    <property type="project" value="InterPro"/>
</dbReference>
<dbReference type="PANTHER" id="PTHR23502">
    <property type="entry name" value="MAJOR FACILITATOR SUPERFAMILY"/>
    <property type="match status" value="1"/>
</dbReference>
<evidence type="ECO:0000256" key="6">
    <source>
        <dbReference type="SAM" id="Phobius"/>
    </source>
</evidence>